<keyword evidence="1" id="KW-0732">Signal</keyword>
<proteinExistence type="predicted"/>
<dbReference type="KEGG" id="btab:109039148"/>
<dbReference type="InterPro" id="IPR044927">
    <property type="entry name" value="Endonuclea_NS_2"/>
</dbReference>
<keyword evidence="4" id="KW-1185">Reference proteome</keyword>
<dbReference type="Proteomes" id="UP001152759">
    <property type="component" value="Chromosome 5"/>
</dbReference>
<evidence type="ECO:0000313" key="4">
    <source>
        <dbReference type="Proteomes" id="UP001152759"/>
    </source>
</evidence>
<organism evidence="3 4">
    <name type="scientific">Bemisia tabaci</name>
    <name type="common">Sweetpotato whitefly</name>
    <name type="synonym">Aleurodes tabaci</name>
    <dbReference type="NCBI Taxonomy" id="7038"/>
    <lineage>
        <taxon>Eukaryota</taxon>
        <taxon>Metazoa</taxon>
        <taxon>Ecdysozoa</taxon>
        <taxon>Arthropoda</taxon>
        <taxon>Hexapoda</taxon>
        <taxon>Insecta</taxon>
        <taxon>Pterygota</taxon>
        <taxon>Neoptera</taxon>
        <taxon>Paraneoptera</taxon>
        <taxon>Hemiptera</taxon>
        <taxon>Sternorrhyncha</taxon>
        <taxon>Aleyrodoidea</taxon>
        <taxon>Aleyrodidae</taxon>
        <taxon>Aleyrodinae</taxon>
        <taxon>Bemisia</taxon>
    </lineage>
</organism>
<feature type="chain" id="PRO_5040463896" description="Type VII secretion system protein EssD-like domain-containing protein" evidence="1">
    <location>
        <begin position="21"/>
        <end position="369"/>
    </location>
</feature>
<evidence type="ECO:0000259" key="2">
    <source>
        <dbReference type="Pfam" id="PF13930"/>
    </source>
</evidence>
<evidence type="ECO:0000313" key="3">
    <source>
        <dbReference type="EMBL" id="CAH0390716.1"/>
    </source>
</evidence>
<evidence type="ECO:0000256" key="1">
    <source>
        <dbReference type="SAM" id="SignalP"/>
    </source>
</evidence>
<protein>
    <recommendedName>
        <fullName evidence="2">Type VII secretion system protein EssD-like domain-containing protein</fullName>
    </recommendedName>
</protein>
<dbReference type="EMBL" id="OU963866">
    <property type="protein sequence ID" value="CAH0390716.1"/>
    <property type="molecule type" value="Genomic_DNA"/>
</dbReference>
<gene>
    <name evidence="3" type="ORF">BEMITA_LOCUS9418</name>
</gene>
<reference evidence="3" key="1">
    <citation type="submission" date="2021-12" db="EMBL/GenBank/DDBJ databases">
        <authorList>
            <person name="King R."/>
        </authorList>
    </citation>
    <scope>NUCLEOTIDE SEQUENCE</scope>
</reference>
<feature type="domain" description="Type VII secretion system protein EssD-like" evidence="2">
    <location>
        <begin position="250"/>
        <end position="344"/>
    </location>
</feature>
<feature type="signal peptide" evidence="1">
    <location>
        <begin position="1"/>
        <end position="20"/>
    </location>
</feature>
<accession>A0A9P0AHM6</accession>
<dbReference type="AlphaFoldDB" id="A0A9P0AHM6"/>
<dbReference type="Pfam" id="PF13930">
    <property type="entry name" value="Endonuclea_NS_2"/>
    <property type="match status" value="1"/>
</dbReference>
<sequence length="369" mass="41197">MQTSLLTLLVLSTWTASCQSQKCGWFGLYCGRKRACEGYDLVYMDRHHGECDDDGVGFCCPKGEGTPVVFCTGPNRGGDCRVTFIPPGEDCAELPRDNNTNHIYEARSMMTRGACVRLWRALGCKGKTKLYNVGDENFVSTDDMPKALSVSPCFKNDKVIQMCKKQRFAGISKRAIDLNCNNIILGTANRPIEGPARFARDELFIGANESLIQQNVPDRNSPIRWIQFGPGGRTQALEAIIEERHLGTGTAASNAARQYTAQHGYQGNPRDDAGHILDRNFGGPGDQLWNIFPQMRHFNRGVWGQIGRAIAHYIRNYGSVVWNINLQYADDDPNTQRPWRIIYRVMSLNGTHVLDVDDLLNPEGGYTGQ</sequence>
<name>A0A9P0AHM6_BEMTA</name>